<sequence>MSGQPPPPPPPQPPPPPPPPPPPLERENQTQSSEANQPQVPEDGYEWKKYGQKFIRGIGQNRSYFKCKNKRCGVTKRIEWPRSHPDLLRVIYVGGVHSHPPPQPQNQEGSTSEANQYNLATQMFGPSHDLS</sequence>
<reference evidence="2" key="1">
    <citation type="journal article" date="2022" name="Nat. Commun.">
        <title>Chromosome evolution and the genetic basis of agronomically important traits in greater yam.</title>
        <authorList>
            <person name="Bredeson J.V."/>
            <person name="Lyons J.B."/>
            <person name="Oniyinde I.O."/>
            <person name="Okereke N.R."/>
            <person name="Kolade O."/>
            <person name="Nnabue I."/>
            <person name="Nwadili C.O."/>
            <person name="Hribova E."/>
            <person name="Parker M."/>
            <person name="Nwogha J."/>
            <person name="Shu S."/>
            <person name="Carlson J."/>
            <person name="Kariba R."/>
            <person name="Muthemba S."/>
            <person name="Knop K."/>
            <person name="Barton G.J."/>
            <person name="Sherwood A.V."/>
            <person name="Lopez-Montes A."/>
            <person name="Asiedu R."/>
            <person name="Jamnadass R."/>
            <person name="Muchugi A."/>
            <person name="Goodstein D."/>
            <person name="Egesi C.N."/>
            <person name="Featherston J."/>
            <person name="Asfaw A."/>
            <person name="Simpson G.G."/>
            <person name="Dolezel J."/>
            <person name="Hendre P.S."/>
            <person name="Van Deynze A."/>
            <person name="Kumar P.L."/>
            <person name="Obidiegwu J.E."/>
            <person name="Bhattacharjee R."/>
            <person name="Rokhsar D.S."/>
        </authorList>
    </citation>
    <scope>NUCLEOTIDE SEQUENCE [LARGE SCALE GENOMIC DNA]</scope>
    <source>
        <strain evidence="2">cv. TDa95/00328</strain>
    </source>
</reference>
<organism evidence="1 2">
    <name type="scientific">Dioscorea alata</name>
    <name type="common">Purple yam</name>
    <dbReference type="NCBI Taxonomy" id="55571"/>
    <lineage>
        <taxon>Eukaryota</taxon>
        <taxon>Viridiplantae</taxon>
        <taxon>Streptophyta</taxon>
        <taxon>Embryophyta</taxon>
        <taxon>Tracheophyta</taxon>
        <taxon>Spermatophyta</taxon>
        <taxon>Magnoliopsida</taxon>
        <taxon>Liliopsida</taxon>
        <taxon>Dioscoreales</taxon>
        <taxon>Dioscoreaceae</taxon>
        <taxon>Dioscorea</taxon>
    </lineage>
</organism>
<evidence type="ECO:0000313" key="2">
    <source>
        <dbReference type="Proteomes" id="UP000827976"/>
    </source>
</evidence>
<evidence type="ECO:0000313" key="1">
    <source>
        <dbReference type="EMBL" id="KAH7675219.1"/>
    </source>
</evidence>
<accession>A0ACB7VMD9</accession>
<name>A0ACB7VMD9_DIOAL</name>
<dbReference type="EMBL" id="CM037018">
    <property type="protein sequence ID" value="KAH7675219.1"/>
    <property type="molecule type" value="Genomic_DNA"/>
</dbReference>
<protein>
    <submittedName>
        <fullName evidence="1">WRKY domain-containing protein</fullName>
    </submittedName>
</protein>
<keyword evidence="2" id="KW-1185">Reference proteome</keyword>
<dbReference type="Proteomes" id="UP000827976">
    <property type="component" value="Chromosome 8"/>
</dbReference>
<gene>
    <name evidence="1" type="ORF">IHE45_08G122500</name>
</gene>
<proteinExistence type="predicted"/>
<comment type="caution">
    <text evidence="1">The sequence shown here is derived from an EMBL/GenBank/DDBJ whole genome shotgun (WGS) entry which is preliminary data.</text>
</comment>